<keyword evidence="1" id="KW-0812">Transmembrane</keyword>
<keyword evidence="1" id="KW-1133">Transmembrane helix</keyword>
<reference evidence="2 3" key="1">
    <citation type="submission" date="2023-09" db="EMBL/GenBank/DDBJ databases">
        <title>Nesidiocoris tenuis whole genome shotgun sequence.</title>
        <authorList>
            <person name="Shibata T."/>
            <person name="Shimoda M."/>
            <person name="Kobayashi T."/>
            <person name="Uehara T."/>
        </authorList>
    </citation>
    <scope>NUCLEOTIDE SEQUENCE [LARGE SCALE GENOMIC DNA]</scope>
    <source>
        <strain evidence="2 3">Japan</strain>
    </source>
</reference>
<dbReference type="Proteomes" id="UP001307889">
    <property type="component" value="Chromosome 3"/>
</dbReference>
<evidence type="ECO:0000313" key="3">
    <source>
        <dbReference type="Proteomes" id="UP001307889"/>
    </source>
</evidence>
<keyword evidence="3" id="KW-1185">Reference proteome</keyword>
<organism evidence="2 3">
    <name type="scientific">Nesidiocoris tenuis</name>
    <dbReference type="NCBI Taxonomy" id="355587"/>
    <lineage>
        <taxon>Eukaryota</taxon>
        <taxon>Metazoa</taxon>
        <taxon>Ecdysozoa</taxon>
        <taxon>Arthropoda</taxon>
        <taxon>Hexapoda</taxon>
        <taxon>Insecta</taxon>
        <taxon>Pterygota</taxon>
        <taxon>Neoptera</taxon>
        <taxon>Paraneoptera</taxon>
        <taxon>Hemiptera</taxon>
        <taxon>Heteroptera</taxon>
        <taxon>Panheteroptera</taxon>
        <taxon>Cimicomorpha</taxon>
        <taxon>Miridae</taxon>
        <taxon>Dicyphina</taxon>
        <taxon>Nesidiocoris</taxon>
    </lineage>
</organism>
<gene>
    <name evidence="2" type="ORF">NTJ_05319</name>
</gene>
<name>A0ABN7AJS9_9HEMI</name>
<evidence type="ECO:0000313" key="2">
    <source>
        <dbReference type="EMBL" id="BES92510.1"/>
    </source>
</evidence>
<keyword evidence="1" id="KW-0472">Membrane</keyword>
<protein>
    <submittedName>
        <fullName evidence="2">Uncharacterized protein</fullName>
    </submittedName>
</protein>
<sequence>MSQSGASAEAWGAPNSDRRMIRKLVFSPCHHWKPRHAKLGVLSVLAMPLLYTNYLSIFRRRLHPTQANNHLVAFSLVTNLTALFLPGQKGKGRSRETGRKGFVRVKRQELSSLLGALRVWKPSSALIEMLTDFEE</sequence>
<accession>A0ABN7AJS9</accession>
<evidence type="ECO:0000256" key="1">
    <source>
        <dbReference type="SAM" id="Phobius"/>
    </source>
</evidence>
<feature type="transmembrane region" description="Helical" evidence="1">
    <location>
        <begin position="39"/>
        <end position="58"/>
    </location>
</feature>
<proteinExistence type="predicted"/>
<dbReference type="EMBL" id="AP028911">
    <property type="protein sequence ID" value="BES92510.1"/>
    <property type="molecule type" value="Genomic_DNA"/>
</dbReference>